<organism evidence="2 3">
    <name type="scientific">Babesia gibsoni</name>
    <dbReference type="NCBI Taxonomy" id="33632"/>
    <lineage>
        <taxon>Eukaryota</taxon>
        <taxon>Sar</taxon>
        <taxon>Alveolata</taxon>
        <taxon>Apicomplexa</taxon>
        <taxon>Aconoidasida</taxon>
        <taxon>Piroplasmida</taxon>
        <taxon>Babesiidae</taxon>
        <taxon>Babesia</taxon>
    </lineage>
</organism>
<comment type="caution">
    <text evidence="2">The sequence shown here is derived from an EMBL/GenBank/DDBJ whole genome shotgun (WGS) entry which is preliminary data.</text>
</comment>
<keyword evidence="3" id="KW-1185">Reference proteome</keyword>
<evidence type="ECO:0008006" key="4">
    <source>
        <dbReference type="Google" id="ProtNLM"/>
    </source>
</evidence>
<gene>
    <name evidence="2" type="ORF">BgAZ_209590</name>
</gene>
<feature type="chain" id="PRO_5042259069" description="Signal peptide containing protein" evidence="1">
    <location>
        <begin position="22"/>
        <end position="697"/>
    </location>
</feature>
<dbReference type="AlphaFoldDB" id="A0AAD8PEV2"/>
<protein>
    <recommendedName>
        <fullName evidence="4">Signal peptide containing protein</fullName>
    </recommendedName>
</protein>
<evidence type="ECO:0000313" key="2">
    <source>
        <dbReference type="EMBL" id="KAK1444083.1"/>
    </source>
</evidence>
<dbReference type="Proteomes" id="UP001230268">
    <property type="component" value="Unassembled WGS sequence"/>
</dbReference>
<feature type="signal peptide" evidence="1">
    <location>
        <begin position="1"/>
        <end position="21"/>
    </location>
</feature>
<name>A0AAD8PEV2_BABGI</name>
<evidence type="ECO:0000256" key="1">
    <source>
        <dbReference type="SAM" id="SignalP"/>
    </source>
</evidence>
<proteinExistence type="predicted"/>
<reference evidence="2" key="1">
    <citation type="submission" date="2023-08" db="EMBL/GenBank/DDBJ databases">
        <title>Draft sequence of the Babesia gibsoni genome.</title>
        <authorList>
            <person name="Yamagishi J.Y."/>
            <person name="Xuan X.X."/>
        </authorList>
    </citation>
    <scope>NUCLEOTIDE SEQUENCE</scope>
    <source>
        <strain evidence="2">Azabu</strain>
    </source>
</reference>
<evidence type="ECO:0000313" key="3">
    <source>
        <dbReference type="Proteomes" id="UP001230268"/>
    </source>
</evidence>
<accession>A0AAD8PEV2</accession>
<keyword evidence="1" id="KW-0732">Signal</keyword>
<dbReference type="EMBL" id="JAVEPI010000002">
    <property type="protein sequence ID" value="KAK1444083.1"/>
    <property type="molecule type" value="Genomic_DNA"/>
</dbReference>
<sequence length="697" mass="79721">MEKVRLLIWSVFLCLFPVIAPNVDETLNRPLGTPPLLTRSKLSGDYAGLPIEFDVELSEEGSTEHIVSVTSLDKNLKHSQRVVNAKPGFAITKIKAAGVLIWKSDTYHAENITVNIFADERYLKWNVNIGDTFVEAKHYKNTGVGWRQLPYMSYVSQIFNHLHHDTIDINDTGATLKRHFTSVLKGWGKSYNNGYMPMSDHIFTKVTFNERILWEYDPEEPLECVRVDRIKVGQTILVFLHFLRLDGTYKVITMYGDGPRTMSISNYDDILQEVMRFPPVEIAGRTLDSQKVDPKKSMIVDIKDGNSQKIPIIHVVEDGCVPEVMKQKNVKKASTLDLHADGLITLDLFNNMDNPNVDTIDITGDRIDVGRSIFVPRKGNLIGRIIDKAMNVMYCRNIFVFKVAVDHGEGFKVMQVFSTNANGRVLKRYFIKGSDNRWDECSKGGYISFRMGEMTKIYLDIDHIQQKNKLLVMNETSSGTWSTKKGNAPPIFTAFPAFKTFISQILQGETVLWEFDKEAYRYLVSLKMWQHDSNRIMSIETLDAKDRRYEIVYILNGNLWTVAEKGSNIKAYKQGVTIDISQLKANDKIRIIGGSLTSNDSLCEIEVVEGYYIKKVLYGNSILWSAERTELHCGKIYTKQFPRFMIIALEMYDSDGHMHYFHFIKGNEESIFQADIVLSSFITRKLADNDEAFKLLI</sequence>